<evidence type="ECO:0000313" key="1">
    <source>
        <dbReference type="EMBL" id="ASO22969.1"/>
    </source>
</evidence>
<accession>A0A221WBV4</accession>
<sequence length="38" mass="4107">MLCPVVGLVVIGPAGIGRSRSQVGRQPWDTTRPWIVGF</sequence>
<organism evidence="1 2">
    <name type="scientific">Actinoalloteichus hoggarensis</name>
    <dbReference type="NCBI Taxonomy" id="1470176"/>
    <lineage>
        <taxon>Bacteria</taxon>
        <taxon>Bacillati</taxon>
        <taxon>Actinomycetota</taxon>
        <taxon>Actinomycetes</taxon>
        <taxon>Pseudonocardiales</taxon>
        <taxon>Pseudonocardiaceae</taxon>
        <taxon>Actinoalloteichus</taxon>
    </lineage>
</organism>
<evidence type="ECO:0000313" key="2">
    <source>
        <dbReference type="Proteomes" id="UP000204221"/>
    </source>
</evidence>
<dbReference type="KEGG" id="ahg:AHOG_26855"/>
<dbReference type="EMBL" id="CP022521">
    <property type="protein sequence ID" value="ASO22969.1"/>
    <property type="molecule type" value="Genomic_DNA"/>
</dbReference>
<reference evidence="1 2" key="1">
    <citation type="submission" date="2017-07" db="EMBL/GenBank/DDBJ databases">
        <title>Complete genome sequence of Actinoalloteichus hoggarensis DSM 45943, type strain of Actinoalloteichus hoggarensis.</title>
        <authorList>
            <person name="Ruckert C."/>
            <person name="Nouioui I."/>
            <person name="Willmese J."/>
            <person name="van Wezel G."/>
            <person name="Klenk H.-P."/>
            <person name="Kalinowski J."/>
            <person name="Zotchev S.B."/>
        </authorList>
    </citation>
    <scope>NUCLEOTIDE SEQUENCE [LARGE SCALE GENOMIC DNA]</scope>
    <source>
        <strain evidence="1 2">DSM 45943</strain>
    </source>
</reference>
<name>A0A221WBV4_9PSEU</name>
<dbReference type="Proteomes" id="UP000204221">
    <property type="component" value="Chromosome"/>
</dbReference>
<protein>
    <submittedName>
        <fullName evidence="1">Uncharacterized protein</fullName>
    </submittedName>
</protein>
<keyword evidence="2" id="KW-1185">Reference proteome</keyword>
<gene>
    <name evidence="1" type="ORF">AHOG_26855</name>
</gene>
<dbReference type="AlphaFoldDB" id="A0A221WBV4"/>
<proteinExistence type="predicted"/>